<dbReference type="InterPro" id="IPR059000">
    <property type="entry name" value="ATPase_P-type_domA"/>
</dbReference>
<evidence type="ECO:0000256" key="8">
    <source>
        <dbReference type="ARBA" id="ARBA00022553"/>
    </source>
</evidence>
<dbReference type="Pfam" id="PF00689">
    <property type="entry name" value="Cation_ATPase_C"/>
    <property type="match status" value="1"/>
</dbReference>
<evidence type="ECO:0000256" key="14">
    <source>
        <dbReference type="ARBA" id="ARBA00022989"/>
    </source>
</evidence>
<dbReference type="Gene3D" id="3.40.1110.10">
    <property type="entry name" value="Calcium-transporting ATPase, cytoplasmic domain N"/>
    <property type="match status" value="1"/>
</dbReference>
<feature type="transmembrane region" description="Helical" evidence="20">
    <location>
        <begin position="798"/>
        <end position="818"/>
    </location>
</feature>
<dbReference type="InterPro" id="IPR036412">
    <property type="entry name" value="HAD-like_sf"/>
</dbReference>
<evidence type="ECO:0000256" key="13">
    <source>
        <dbReference type="ARBA" id="ARBA00022967"/>
    </source>
</evidence>
<dbReference type="NCBIfam" id="TIGR01494">
    <property type="entry name" value="ATPase_P-type"/>
    <property type="match status" value="2"/>
</dbReference>
<feature type="compositionally biased region" description="Basic and acidic residues" evidence="19">
    <location>
        <begin position="431"/>
        <end position="458"/>
    </location>
</feature>
<feature type="transmembrane region" description="Helical" evidence="20">
    <location>
        <begin position="250"/>
        <end position="271"/>
    </location>
</feature>
<evidence type="ECO:0000256" key="17">
    <source>
        <dbReference type="ARBA" id="ARBA00047295"/>
    </source>
</evidence>
<feature type="transmembrane region" description="Helical" evidence="20">
    <location>
        <begin position="830"/>
        <end position="850"/>
    </location>
</feature>
<dbReference type="SFLD" id="SFLDS00003">
    <property type="entry name" value="Haloacid_Dehalogenase"/>
    <property type="match status" value="1"/>
</dbReference>
<evidence type="ECO:0000256" key="20">
    <source>
        <dbReference type="SAM" id="Phobius"/>
    </source>
</evidence>
<comment type="similarity">
    <text evidence="3">Belongs to the cation transport ATPase (P-type) (TC 3.A.3) family. Type IIIB subfamily.</text>
</comment>
<dbReference type="SUPFAM" id="SSF81660">
    <property type="entry name" value="Metal cation-transporting ATPase, ATP-binding domain N"/>
    <property type="match status" value="1"/>
</dbReference>
<sequence>MTRGGSGRAAPDGESRPFWALDPADVLRAVATDGRGLSDAEAEHRLGAYGPNRSGRDERRRGPRLLLAQFTSPIILILTAATVVSMALGDVTDGVIILVIILASGALGFWQERSAGRAVDALLARVRVHVDVRRGGREVAVPTDRVVPGDLLVLRAGDVIPADCRVLESRELQVDQAELTGEPFPVEKRPVTVAADAPLAARAGALFTGTHVVSGEGAAVVVRTGRHTEFAAMASRLSAGQRATGFQRGLTGYGLLLVRVMAVLLAGIFVVNLLLGRPFVDSLLFSLALAVGLTPQVLPAIVAVSLSAGARRMAANRVIVKRLAAIEDFGAMTVLLTDKTGTVTTGDVALAGALDLAGEPSEEVRRLARLNAGLQRGFGNPLDRAILADRPVRDDRRLIAEVPYDFTRKRLSVLVSGRFADAAGRSADAAGRSDDAAGRSDDAAGRSDDAAGRSDDAAGRPGGAGPPLLITKGAYAAVLAVCGTARTADGTVPLDRVRDRVQRTFERLSGSGHRVLALAVRECRGATSAGIADETGLELRGLLAFQDPPKPEAGPAVADLAASGVSVRLVTGDNRLAARHVAEAVGLAGPMLLGPDLDRLADQELRDRVADTTVFAEVEPLHKERIVRALRASGAVVGFLGDGINDAPALHAADVGISVDTAVDVAKQSAAIVLLDKDLAVIAEGVRLGRRTFANTLKYIRVNTGAAFGSVLSMSVAATFLPFLPLLPRQILLLNFLSDVPYTTISGDNVDPEQVCRPRRWSIRAIRDFMLVYGSVTAAFDLVTLAVLRWGFGAGAELVRTGWFIEFTVTELSVLLVLRTNRPFFRSRPATRLLATSASLAVVTVAVPFTPLAAPLGLVAPPGTLLAALAALTAGYVALSELVKRHVPPDRPAG</sequence>
<dbReference type="InterPro" id="IPR008250">
    <property type="entry name" value="ATPase_P-typ_transduc_dom_A_sf"/>
</dbReference>
<keyword evidence="15 20" id="KW-0472">Membrane</keyword>
<evidence type="ECO:0000256" key="5">
    <source>
        <dbReference type="ARBA" id="ARBA00013555"/>
    </source>
</evidence>
<name>A0ABV6NYZ8_9ACTN</name>
<keyword evidence="7" id="KW-0997">Cell inner membrane</keyword>
<dbReference type="Gene3D" id="3.40.50.1000">
    <property type="entry name" value="HAD superfamily/HAD-like"/>
    <property type="match status" value="2"/>
</dbReference>
<evidence type="ECO:0000256" key="11">
    <source>
        <dbReference type="ARBA" id="ARBA00022840"/>
    </source>
</evidence>
<evidence type="ECO:0000256" key="12">
    <source>
        <dbReference type="ARBA" id="ARBA00022842"/>
    </source>
</evidence>
<comment type="caution">
    <text evidence="22">The sequence shown here is derived from an EMBL/GenBank/DDBJ whole genome shotgun (WGS) entry which is preliminary data.</text>
</comment>
<evidence type="ECO:0000259" key="21">
    <source>
        <dbReference type="SMART" id="SM00831"/>
    </source>
</evidence>
<feature type="transmembrane region" description="Helical" evidence="20">
    <location>
        <begin position="65"/>
        <end position="88"/>
    </location>
</feature>
<dbReference type="SUPFAM" id="SSF56784">
    <property type="entry name" value="HAD-like"/>
    <property type="match status" value="1"/>
</dbReference>
<dbReference type="Pfam" id="PF00702">
    <property type="entry name" value="Hydrolase"/>
    <property type="match status" value="1"/>
</dbReference>
<dbReference type="InterPro" id="IPR023298">
    <property type="entry name" value="ATPase_P-typ_TM_dom_sf"/>
</dbReference>
<keyword evidence="13" id="KW-1278">Translocase</keyword>
<dbReference type="SUPFAM" id="SSF81665">
    <property type="entry name" value="Calcium ATPase, transmembrane domain M"/>
    <property type="match status" value="1"/>
</dbReference>
<evidence type="ECO:0000256" key="2">
    <source>
        <dbReference type="ARBA" id="ARBA00004429"/>
    </source>
</evidence>
<feature type="transmembrane region" description="Helical" evidence="20">
    <location>
        <begin position="856"/>
        <end position="879"/>
    </location>
</feature>
<dbReference type="InterPro" id="IPR023214">
    <property type="entry name" value="HAD_sf"/>
</dbReference>
<dbReference type="RefSeq" id="WP_377340369.1">
    <property type="nucleotide sequence ID" value="NZ_JBHLUE010000016.1"/>
</dbReference>
<dbReference type="Gene3D" id="1.20.1110.10">
    <property type="entry name" value="Calcium-transporting ATPase, transmembrane domain"/>
    <property type="match status" value="2"/>
</dbReference>
<dbReference type="SFLD" id="SFLDG00002">
    <property type="entry name" value="C1.7:_P-type_atpase_like"/>
    <property type="match status" value="1"/>
</dbReference>
<evidence type="ECO:0000256" key="3">
    <source>
        <dbReference type="ARBA" id="ARBA00008746"/>
    </source>
</evidence>
<gene>
    <name evidence="22" type="ORF">ACFFHU_17955</name>
</gene>
<evidence type="ECO:0000256" key="19">
    <source>
        <dbReference type="SAM" id="MobiDB-lite"/>
    </source>
</evidence>
<dbReference type="InterPro" id="IPR006415">
    <property type="entry name" value="P-type_ATPase_IIIB"/>
</dbReference>
<feature type="transmembrane region" description="Helical" evidence="20">
    <location>
        <begin position="769"/>
        <end position="792"/>
    </location>
</feature>
<reference evidence="22 23" key="1">
    <citation type="submission" date="2024-09" db="EMBL/GenBank/DDBJ databases">
        <authorList>
            <person name="Sun Q."/>
            <person name="Mori K."/>
        </authorList>
    </citation>
    <scope>NUCLEOTIDE SEQUENCE [LARGE SCALE GENOMIC DNA]</scope>
    <source>
        <strain evidence="22 23">TBRC 2205</strain>
    </source>
</reference>
<dbReference type="InterPro" id="IPR001757">
    <property type="entry name" value="P_typ_ATPase"/>
</dbReference>
<evidence type="ECO:0000256" key="10">
    <source>
        <dbReference type="ARBA" id="ARBA00022741"/>
    </source>
</evidence>
<evidence type="ECO:0000256" key="7">
    <source>
        <dbReference type="ARBA" id="ARBA00022519"/>
    </source>
</evidence>
<dbReference type="Pfam" id="PF00122">
    <property type="entry name" value="E1-E2_ATPase"/>
    <property type="match status" value="1"/>
</dbReference>
<feature type="region of interest" description="Disordered" evidence="19">
    <location>
        <begin position="426"/>
        <end position="465"/>
    </location>
</feature>
<dbReference type="EC" id="7.2.2.14" evidence="4"/>
<feature type="transmembrane region" description="Helical" evidence="20">
    <location>
        <begin position="283"/>
        <end position="308"/>
    </location>
</feature>
<organism evidence="22 23">
    <name type="scientific">Plantactinospora siamensis</name>
    <dbReference type="NCBI Taxonomy" id="555372"/>
    <lineage>
        <taxon>Bacteria</taxon>
        <taxon>Bacillati</taxon>
        <taxon>Actinomycetota</taxon>
        <taxon>Actinomycetes</taxon>
        <taxon>Micromonosporales</taxon>
        <taxon>Micromonosporaceae</taxon>
        <taxon>Plantactinospora</taxon>
    </lineage>
</organism>
<keyword evidence="9 20" id="KW-0812">Transmembrane</keyword>
<feature type="transmembrane region" description="Helical" evidence="20">
    <location>
        <begin position="94"/>
        <end position="110"/>
    </location>
</feature>
<dbReference type="Pfam" id="PF00690">
    <property type="entry name" value="Cation_ATPase_N"/>
    <property type="match status" value="1"/>
</dbReference>
<keyword evidence="23" id="KW-1185">Reference proteome</keyword>
<protein>
    <recommendedName>
        <fullName evidence="5">Magnesium-transporting ATPase, P-type 1</fullName>
        <ecNumber evidence="4">7.2.2.14</ecNumber>
    </recommendedName>
    <alternativeName>
        <fullName evidence="16">Mg(2+) transport ATPase, P-type 1</fullName>
    </alternativeName>
</protein>
<evidence type="ECO:0000256" key="18">
    <source>
        <dbReference type="ARBA" id="ARBA00049360"/>
    </source>
</evidence>
<evidence type="ECO:0000256" key="15">
    <source>
        <dbReference type="ARBA" id="ARBA00023136"/>
    </source>
</evidence>
<dbReference type="SFLD" id="SFLDF00027">
    <property type="entry name" value="p-type_atpase"/>
    <property type="match status" value="1"/>
</dbReference>
<keyword evidence="10" id="KW-0547">Nucleotide-binding</keyword>
<comment type="catalytic activity">
    <reaction evidence="18">
        <text>ATP + H2O = ADP + phosphate + H(+)</text>
        <dbReference type="Rhea" id="RHEA:13065"/>
        <dbReference type="ChEBI" id="CHEBI:15377"/>
        <dbReference type="ChEBI" id="CHEBI:15378"/>
        <dbReference type="ChEBI" id="CHEBI:30616"/>
        <dbReference type="ChEBI" id="CHEBI:43474"/>
        <dbReference type="ChEBI" id="CHEBI:456216"/>
    </reaction>
</comment>
<dbReference type="InterPro" id="IPR018303">
    <property type="entry name" value="ATPase_P-typ_P_site"/>
</dbReference>
<comment type="subcellular location">
    <subcellularLocation>
        <location evidence="2">Cell inner membrane</location>
        <topology evidence="2">Multi-pass membrane protein</topology>
    </subcellularLocation>
</comment>
<keyword evidence="11" id="KW-0067">ATP-binding</keyword>
<dbReference type="SMART" id="SM00831">
    <property type="entry name" value="Cation_ATPase_N"/>
    <property type="match status" value="1"/>
</dbReference>
<evidence type="ECO:0000313" key="23">
    <source>
        <dbReference type="Proteomes" id="UP001589894"/>
    </source>
</evidence>
<keyword evidence="8" id="KW-0597">Phosphoprotein</keyword>
<proteinExistence type="inferred from homology"/>
<dbReference type="Proteomes" id="UP001589894">
    <property type="component" value="Unassembled WGS sequence"/>
</dbReference>
<evidence type="ECO:0000256" key="6">
    <source>
        <dbReference type="ARBA" id="ARBA00022475"/>
    </source>
</evidence>
<evidence type="ECO:0000256" key="4">
    <source>
        <dbReference type="ARBA" id="ARBA00012786"/>
    </source>
</evidence>
<dbReference type="PROSITE" id="PS00154">
    <property type="entry name" value="ATPASE_E1_E2"/>
    <property type="match status" value="1"/>
</dbReference>
<evidence type="ECO:0000313" key="22">
    <source>
        <dbReference type="EMBL" id="MFC0566011.1"/>
    </source>
</evidence>
<dbReference type="InterPro" id="IPR004014">
    <property type="entry name" value="ATPase_P-typ_cation-transptr_N"/>
</dbReference>
<dbReference type="SUPFAM" id="SSF81653">
    <property type="entry name" value="Calcium ATPase, transduction domain A"/>
    <property type="match status" value="1"/>
</dbReference>
<dbReference type="PANTHER" id="PTHR42861">
    <property type="entry name" value="CALCIUM-TRANSPORTING ATPASE"/>
    <property type="match status" value="1"/>
</dbReference>
<dbReference type="PRINTS" id="PR01836">
    <property type="entry name" value="MGATPASE"/>
</dbReference>
<comment type="function">
    <text evidence="1">Mediates magnesium influx to the cytosol.</text>
</comment>
<evidence type="ECO:0000256" key="9">
    <source>
        <dbReference type="ARBA" id="ARBA00022692"/>
    </source>
</evidence>
<keyword evidence="14 20" id="KW-1133">Transmembrane helix</keyword>
<comment type="catalytic activity">
    <reaction evidence="17">
        <text>Mg(2+)(out) + ATP + H2O = Mg(2+)(in) + ADP + phosphate + H(+)</text>
        <dbReference type="Rhea" id="RHEA:10260"/>
        <dbReference type="ChEBI" id="CHEBI:15377"/>
        <dbReference type="ChEBI" id="CHEBI:15378"/>
        <dbReference type="ChEBI" id="CHEBI:18420"/>
        <dbReference type="ChEBI" id="CHEBI:30616"/>
        <dbReference type="ChEBI" id="CHEBI:43474"/>
        <dbReference type="ChEBI" id="CHEBI:456216"/>
        <dbReference type="EC" id="7.2.2.14"/>
    </reaction>
</comment>
<dbReference type="EMBL" id="JBHLUE010000016">
    <property type="protein sequence ID" value="MFC0566011.1"/>
    <property type="molecule type" value="Genomic_DNA"/>
</dbReference>
<feature type="domain" description="Cation-transporting P-type ATPase N-terminal" evidence="21">
    <location>
        <begin position="17"/>
        <end position="90"/>
    </location>
</feature>
<dbReference type="Gene3D" id="2.70.150.10">
    <property type="entry name" value="Calcium-transporting ATPase, cytoplasmic transduction domain A"/>
    <property type="match status" value="1"/>
</dbReference>
<keyword evidence="12" id="KW-0460">Magnesium</keyword>
<dbReference type="InterPro" id="IPR044492">
    <property type="entry name" value="P_typ_ATPase_HD_dom"/>
</dbReference>
<evidence type="ECO:0000256" key="1">
    <source>
        <dbReference type="ARBA" id="ARBA00003954"/>
    </source>
</evidence>
<accession>A0ABV6NYZ8</accession>
<dbReference type="InterPro" id="IPR006068">
    <property type="entry name" value="ATPase_P-typ_cation-transptr_C"/>
</dbReference>
<dbReference type="InterPro" id="IPR023299">
    <property type="entry name" value="ATPase_P-typ_cyto_dom_N"/>
</dbReference>
<evidence type="ECO:0000256" key="16">
    <source>
        <dbReference type="ARBA" id="ARBA00029806"/>
    </source>
</evidence>
<keyword evidence="6" id="KW-1003">Cell membrane</keyword>